<evidence type="ECO:0000313" key="3">
    <source>
        <dbReference type="EMBL" id="EMR72168.1"/>
    </source>
</evidence>
<accession>M7T5L6</accession>
<dbReference type="EMBL" id="KB705509">
    <property type="protein sequence ID" value="EMR72168.1"/>
    <property type="molecule type" value="Genomic_DNA"/>
</dbReference>
<dbReference type="KEGG" id="ela:UCREL1_783"/>
<evidence type="ECO:0000256" key="1">
    <source>
        <dbReference type="SAM" id="MobiDB-lite"/>
    </source>
</evidence>
<proteinExistence type="predicted"/>
<dbReference type="AlphaFoldDB" id="M7T5L6"/>
<keyword evidence="2" id="KW-0732">Signal</keyword>
<feature type="chain" id="PRO_5004085282" evidence="2">
    <location>
        <begin position="19"/>
        <end position="183"/>
    </location>
</feature>
<evidence type="ECO:0000313" key="4">
    <source>
        <dbReference type="Proteomes" id="UP000012174"/>
    </source>
</evidence>
<dbReference type="STRING" id="1287681.M7T5L6"/>
<gene>
    <name evidence="3" type="ORF">UCREL1_783</name>
</gene>
<reference evidence="4" key="1">
    <citation type="journal article" date="2013" name="Genome Announc.">
        <title>Draft genome sequence of the grapevine dieback fungus Eutypa lata UCR-EL1.</title>
        <authorList>
            <person name="Blanco-Ulate B."/>
            <person name="Rolshausen P.E."/>
            <person name="Cantu D."/>
        </authorList>
    </citation>
    <scope>NUCLEOTIDE SEQUENCE [LARGE SCALE GENOMIC DNA]</scope>
    <source>
        <strain evidence="4">UCR-EL1</strain>
    </source>
</reference>
<sequence length="183" mass="17491">MVHATLSTVLIFALTALAMPAPAPQVPDPAQVGRIGNGAGEQFIGGQCVSSADCAVTACCATLRRQGLDDIGVCSGLQADKQAGKIGCGFGDDGVAPPPPAATTTVNGGVAAPTGNAGLDEPGLGDVGTGNGQQFITGPCTSDADCASGCCTPGAGTDATQGTCAARLVALEAGGRGCNLGGS</sequence>
<dbReference type="eggNOG" id="ENOG502S1KA">
    <property type="taxonomic scope" value="Eukaryota"/>
</dbReference>
<name>M7T5L6_EUTLA</name>
<evidence type="ECO:0000256" key="2">
    <source>
        <dbReference type="SAM" id="SignalP"/>
    </source>
</evidence>
<keyword evidence="4" id="KW-1185">Reference proteome</keyword>
<organism evidence="3 4">
    <name type="scientific">Eutypa lata (strain UCR-EL1)</name>
    <name type="common">Grapevine dieback disease fungus</name>
    <name type="synonym">Eutypa armeniacae</name>
    <dbReference type="NCBI Taxonomy" id="1287681"/>
    <lineage>
        <taxon>Eukaryota</taxon>
        <taxon>Fungi</taxon>
        <taxon>Dikarya</taxon>
        <taxon>Ascomycota</taxon>
        <taxon>Pezizomycotina</taxon>
        <taxon>Sordariomycetes</taxon>
        <taxon>Xylariomycetidae</taxon>
        <taxon>Xylariales</taxon>
        <taxon>Diatrypaceae</taxon>
        <taxon>Eutypa</taxon>
    </lineage>
</organism>
<dbReference type="HOGENOM" id="CLU_124589_0_0_1"/>
<protein>
    <submittedName>
        <fullName evidence="3">Putative biotrophy-associated secreted protein 2 protein</fullName>
    </submittedName>
</protein>
<feature type="region of interest" description="Disordered" evidence="1">
    <location>
        <begin position="108"/>
        <end position="127"/>
    </location>
</feature>
<feature type="signal peptide" evidence="2">
    <location>
        <begin position="1"/>
        <end position="18"/>
    </location>
</feature>
<dbReference type="OrthoDB" id="2132010at2759"/>
<dbReference type="Proteomes" id="UP000012174">
    <property type="component" value="Unassembled WGS sequence"/>
</dbReference>